<name>A0A0R0AXX9_9GAMM</name>
<protein>
    <recommendedName>
        <fullName evidence="3">STAS/SEC14 domain-containing protein</fullName>
    </recommendedName>
</protein>
<dbReference type="STRING" id="676599.ARC20_05775"/>
<accession>A0A0R0AXX9</accession>
<gene>
    <name evidence="1" type="ORF">ARC20_05775</name>
</gene>
<dbReference type="Proteomes" id="UP000051802">
    <property type="component" value="Unassembled WGS sequence"/>
</dbReference>
<evidence type="ECO:0000313" key="2">
    <source>
        <dbReference type="Proteomes" id="UP000051802"/>
    </source>
</evidence>
<sequence length="133" mass="14724">MGSALRVEISGVTDTHQSRLACWTRLTEEAARCQASGVLAVDAREGTLASPGQWHDVLASLDIDALRTMPLAFVGRWPRYTELEVLNLSLIERGFRAQVFDDEAAAERWLRYGEHGGAWPPGDHFSTKARSNT</sequence>
<proteinExistence type="predicted"/>
<comment type="caution">
    <text evidence="1">The sequence shown here is derived from an EMBL/GenBank/DDBJ whole genome shotgun (WGS) entry which is preliminary data.</text>
</comment>
<dbReference type="EMBL" id="LLXU01000056">
    <property type="protein sequence ID" value="KRG46359.1"/>
    <property type="molecule type" value="Genomic_DNA"/>
</dbReference>
<evidence type="ECO:0008006" key="3">
    <source>
        <dbReference type="Google" id="ProtNLM"/>
    </source>
</evidence>
<keyword evidence="2" id="KW-1185">Reference proteome</keyword>
<dbReference type="AlphaFoldDB" id="A0A0R0AXX9"/>
<reference evidence="1 2" key="1">
    <citation type="submission" date="2015-10" db="EMBL/GenBank/DDBJ databases">
        <title>Genome sequencing and analysis of members of genus Stenotrophomonas.</title>
        <authorList>
            <person name="Patil P.P."/>
            <person name="Midha S."/>
            <person name="Patil P.B."/>
        </authorList>
    </citation>
    <scope>NUCLEOTIDE SEQUENCE [LARGE SCALE GENOMIC DNA]</scope>
    <source>
        <strain evidence="1 2">JCM 16536</strain>
    </source>
</reference>
<organism evidence="1 2">
    <name type="scientific">Stenotrophomonas panacihumi</name>
    <dbReference type="NCBI Taxonomy" id="676599"/>
    <lineage>
        <taxon>Bacteria</taxon>
        <taxon>Pseudomonadati</taxon>
        <taxon>Pseudomonadota</taxon>
        <taxon>Gammaproteobacteria</taxon>
        <taxon>Lysobacterales</taxon>
        <taxon>Lysobacteraceae</taxon>
        <taxon>Stenotrophomonas</taxon>
    </lineage>
</organism>
<evidence type="ECO:0000313" key="1">
    <source>
        <dbReference type="EMBL" id="KRG46359.1"/>
    </source>
</evidence>